<feature type="non-terminal residue" evidence="2">
    <location>
        <position position="1"/>
    </location>
</feature>
<dbReference type="Proteomes" id="UP001233999">
    <property type="component" value="Unassembled WGS sequence"/>
</dbReference>
<accession>A0AAD7Z635</accession>
<comment type="caution">
    <text evidence="2">The sequence shown here is derived from an EMBL/GenBank/DDBJ whole genome shotgun (WGS) entry which is preliminary data.</text>
</comment>
<dbReference type="EMBL" id="JASPKZ010010475">
    <property type="protein sequence ID" value="KAJ9574322.1"/>
    <property type="molecule type" value="Genomic_DNA"/>
</dbReference>
<evidence type="ECO:0000313" key="3">
    <source>
        <dbReference type="Proteomes" id="UP001233999"/>
    </source>
</evidence>
<keyword evidence="1" id="KW-0472">Membrane</keyword>
<feature type="non-terminal residue" evidence="2">
    <location>
        <position position="68"/>
    </location>
</feature>
<keyword evidence="3" id="KW-1185">Reference proteome</keyword>
<sequence>RFDFLHPSRFQQSFSPLPHSRRLQCYVKLTSCLYCSLNKNKKTRKPFYSVAAALTLLAIVLAPAGNVF</sequence>
<protein>
    <submittedName>
        <fullName evidence="2">Uncharacterized protein</fullName>
    </submittedName>
</protein>
<keyword evidence="1" id="KW-0812">Transmembrane</keyword>
<proteinExistence type="predicted"/>
<name>A0AAD7Z635_DIPPU</name>
<evidence type="ECO:0000256" key="1">
    <source>
        <dbReference type="SAM" id="Phobius"/>
    </source>
</evidence>
<evidence type="ECO:0000313" key="2">
    <source>
        <dbReference type="EMBL" id="KAJ9574322.1"/>
    </source>
</evidence>
<dbReference type="AlphaFoldDB" id="A0AAD7Z635"/>
<reference evidence="2" key="2">
    <citation type="submission" date="2023-05" db="EMBL/GenBank/DDBJ databases">
        <authorList>
            <person name="Fouks B."/>
        </authorList>
    </citation>
    <scope>NUCLEOTIDE SEQUENCE</scope>
    <source>
        <strain evidence="2">Stay&amp;Tobe</strain>
        <tissue evidence="2">Testes</tissue>
    </source>
</reference>
<gene>
    <name evidence="2" type="ORF">L9F63_026032</name>
</gene>
<keyword evidence="1" id="KW-1133">Transmembrane helix</keyword>
<organism evidence="2 3">
    <name type="scientific">Diploptera punctata</name>
    <name type="common">Pacific beetle cockroach</name>
    <dbReference type="NCBI Taxonomy" id="6984"/>
    <lineage>
        <taxon>Eukaryota</taxon>
        <taxon>Metazoa</taxon>
        <taxon>Ecdysozoa</taxon>
        <taxon>Arthropoda</taxon>
        <taxon>Hexapoda</taxon>
        <taxon>Insecta</taxon>
        <taxon>Pterygota</taxon>
        <taxon>Neoptera</taxon>
        <taxon>Polyneoptera</taxon>
        <taxon>Dictyoptera</taxon>
        <taxon>Blattodea</taxon>
        <taxon>Blaberoidea</taxon>
        <taxon>Blaberidae</taxon>
        <taxon>Diplopterinae</taxon>
        <taxon>Diploptera</taxon>
    </lineage>
</organism>
<feature type="transmembrane region" description="Helical" evidence="1">
    <location>
        <begin position="47"/>
        <end position="65"/>
    </location>
</feature>
<reference evidence="2" key="1">
    <citation type="journal article" date="2023" name="IScience">
        <title>Live-bearing cockroach genome reveals convergent evolutionary mechanisms linked to viviparity in insects and beyond.</title>
        <authorList>
            <person name="Fouks B."/>
            <person name="Harrison M.C."/>
            <person name="Mikhailova A.A."/>
            <person name="Marchal E."/>
            <person name="English S."/>
            <person name="Carruthers M."/>
            <person name="Jennings E.C."/>
            <person name="Chiamaka E.L."/>
            <person name="Frigard R.A."/>
            <person name="Pippel M."/>
            <person name="Attardo G.M."/>
            <person name="Benoit J.B."/>
            <person name="Bornberg-Bauer E."/>
            <person name="Tobe S.S."/>
        </authorList>
    </citation>
    <scope>NUCLEOTIDE SEQUENCE</scope>
    <source>
        <strain evidence="2">Stay&amp;Tobe</strain>
    </source>
</reference>